<dbReference type="EMBL" id="AP026564">
    <property type="protein sequence ID" value="BDP44884.1"/>
    <property type="molecule type" value="Genomic_DNA"/>
</dbReference>
<keyword evidence="2" id="KW-0614">Plasmid</keyword>
<geneLocation type="plasmid" evidence="2 3">
    <name>pDAETH-4</name>
</geneLocation>
<gene>
    <name evidence="2" type="ORF">DAETH_48530</name>
</gene>
<dbReference type="InterPro" id="IPR010359">
    <property type="entry name" value="IrrE_HExxH"/>
</dbReference>
<feature type="domain" description="IrrE N-terminal-like" evidence="1">
    <location>
        <begin position="59"/>
        <end position="120"/>
    </location>
</feature>
<reference evidence="2" key="1">
    <citation type="submission" date="2022-07" db="EMBL/GenBank/DDBJ databases">
        <title>Complete Genome Sequence of the Radioresistant Bacterium Deinococcus aetherius ST0316, Isolated from the Air Dust collected in Lower Stratosphere above Japan.</title>
        <authorList>
            <person name="Satoh K."/>
            <person name="Hagiwara K."/>
            <person name="Katsumata K."/>
            <person name="Kubo A."/>
            <person name="Yokobori S."/>
            <person name="Yamagishi A."/>
            <person name="Oono Y."/>
            <person name="Narumi I."/>
        </authorList>
    </citation>
    <scope>NUCLEOTIDE SEQUENCE</scope>
    <source>
        <strain evidence="2">ST0316</strain>
        <plasmid evidence="2">pDAETH-4</plasmid>
    </source>
</reference>
<sequence length="212" mass="23218">MRYATQAALSYATAEHAKYGYPGPEEFAARLKVRIVPGVENRASHGPPSFITQTPDTYAPRQRFTIFHELSHILMQRCGLEDDIAAEVDADDAELHLELVANHMAGLFLIPDPVVRHYIRVLDLTPAAVLAIQAAARASFAATIRRVVSAEGVDPCTIFLTGGSYVLDLASSDPYNRLSRYDRLPDPLARYPEAHLLCPPSRQGTIGVVIAP</sequence>
<organism evidence="2 3">
    <name type="scientific">Deinococcus aetherius</name>
    <dbReference type="NCBI Taxonomy" id="200252"/>
    <lineage>
        <taxon>Bacteria</taxon>
        <taxon>Thermotogati</taxon>
        <taxon>Deinococcota</taxon>
        <taxon>Deinococci</taxon>
        <taxon>Deinococcales</taxon>
        <taxon>Deinococcaceae</taxon>
        <taxon>Deinococcus</taxon>
    </lineage>
</organism>
<evidence type="ECO:0000313" key="2">
    <source>
        <dbReference type="EMBL" id="BDP44884.1"/>
    </source>
</evidence>
<dbReference type="Proteomes" id="UP001064971">
    <property type="component" value="Plasmid pDAETH-4"/>
</dbReference>
<dbReference type="Gene3D" id="1.10.10.2910">
    <property type="match status" value="1"/>
</dbReference>
<proteinExistence type="predicted"/>
<dbReference type="RefSeq" id="WP_264778931.1">
    <property type="nucleotide sequence ID" value="NZ_AP026564.1"/>
</dbReference>
<evidence type="ECO:0000313" key="3">
    <source>
        <dbReference type="Proteomes" id="UP001064971"/>
    </source>
</evidence>
<dbReference type="Pfam" id="PF06114">
    <property type="entry name" value="Peptidase_M78"/>
    <property type="match status" value="1"/>
</dbReference>
<accession>A0ABM8AM15</accession>
<evidence type="ECO:0000259" key="1">
    <source>
        <dbReference type="Pfam" id="PF06114"/>
    </source>
</evidence>
<protein>
    <recommendedName>
        <fullName evidence="1">IrrE N-terminal-like domain-containing protein</fullName>
    </recommendedName>
</protein>
<keyword evidence="3" id="KW-1185">Reference proteome</keyword>
<name>A0ABM8AM15_9DEIO</name>